<name>A0ABY1RCF1_9MICO</name>
<dbReference type="EMBL" id="FXWJ01000001">
    <property type="protein sequence ID" value="SMQ60709.1"/>
    <property type="molecule type" value="Genomic_DNA"/>
</dbReference>
<dbReference type="RefSeq" id="WP_086472693.1">
    <property type="nucleotide sequence ID" value="NZ_FXWJ01000001.1"/>
</dbReference>
<accession>A0ABY1RCF1</accession>
<dbReference type="Proteomes" id="UP000194464">
    <property type="component" value="Unassembled WGS sequence"/>
</dbReference>
<feature type="transmembrane region" description="Helical" evidence="1">
    <location>
        <begin position="12"/>
        <end position="32"/>
    </location>
</feature>
<keyword evidence="1" id="KW-0472">Membrane</keyword>
<proteinExistence type="predicted"/>
<feature type="transmembrane region" description="Helical" evidence="1">
    <location>
        <begin position="38"/>
        <end position="56"/>
    </location>
</feature>
<reference evidence="2 3" key="1">
    <citation type="submission" date="2017-04" db="EMBL/GenBank/DDBJ databases">
        <authorList>
            <person name="Varghese N."/>
            <person name="Submissions S."/>
        </authorList>
    </citation>
    <scope>NUCLEOTIDE SEQUENCE [LARGE SCALE GENOMIC DNA]</scope>
    <source>
        <strain evidence="2 3">VKM Ac-1784</strain>
    </source>
</reference>
<protein>
    <submittedName>
        <fullName evidence="2">Uncharacterized protein</fullName>
    </submittedName>
</protein>
<evidence type="ECO:0000313" key="3">
    <source>
        <dbReference type="Proteomes" id="UP000194464"/>
    </source>
</evidence>
<keyword evidence="1" id="KW-1133">Transmembrane helix</keyword>
<gene>
    <name evidence="2" type="ORF">SAMN06295909_0486</name>
</gene>
<keyword evidence="1" id="KW-0812">Transmembrane</keyword>
<sequence>MSDPNRTKRRSPLRAFVIIGVLVLIAVVVYGLTLNPNVFTLLVICIVIVVSIEALTSRPDRPSSDR</sequence>
<keyword evidence="3" id="KW-1185">Reference proteome</keyword>
<evidence type="ECO:0000313" key="2">
    <source>
        <dbReference type="EMBL" id="SMQ60709.1"/>
    </source>
</evidence>
<evidence type="ECO:0000256" key="1">
    <source>
        <dbReference type="SAM" id="Phobius"/>
    </source>
</evidence>
<organism evidence="2 3">
    <name type="scientific">Plantibacter elymi</name>
    <name type="common">nom. nud.</name>
    <dbReference type="NCBI Taxonomy" id="199708"/>
    <lineage>
        <taxon>Bacteria</taxon>
        <taxon>Bacillati</taxon>
        <taxon>Actinomycetota</taxon>
        <taxon>Actinomycetes</taxon>
        <taxon>Micrococcales</taxon>
        <taxon>Microbacteriaceae</taxon>
        <taxon>Plantibacter</taxon>
    </lineage>
</organism>
<comment type="caution">
    <text evidence="2">The sequence shown here is derived from an EMBL/GenBank/DDBJ whole genome shotgun (WGS) entry which is preliminary data.</text>
</comment>